<feature type="transmembrane region" description="Helical" evidence="1">
    <location>
        <begin position="51"/>
        <end position="75"/>
    </location>
</feature>
<keyword evidence="1" id="KW-0472">Membrane</keyword>
<evidence type="ECO:0000313" key="2">
    <source>
        <dbReference type="EMBL" id="PWC06965.1"/>
    </source>
</evidence>
<proteinExistence type="predicted"/>
<sequence length="85" mass="9517">MTVKSTIVVLLIGAFIVVFPSAVLHEFSYWIWVNEDSKGTAAENPDFVPLFLPLASFLAPVILVFVAVTLVLLWATDPRRRTTRE</sequence>
<accession>A0A2U1TDJ2</accession>
<evidence type="ECO:0000313" key="3">
    <source>
        <dbReference type="Proteomes" id="UP000244962"/>
    </source>
</evidence>
<dbReference type="RefSeq" id="WP_108962836.1">
    <property type="nucleotide sequence ID" value="NZ_QEFB01000007.1"/>
</dbReference>
<organism evidence="2 3">
    <name type="scientific">Mycetocola zhujimingii</name>
    <dbReference type="NCBI Taxonomy" id="2079792"/>
    <lineage>
        <taxon>Bacteria</taxon>
        <taxon>Bacillati</taxon>
        <taxon>Actinomycetota</taxon>
        <taxon>Actinomycetes</taxon>
        <taxon>Micrococcales</taxon>
        <taxon>Microbacteriaceae</taxon>
        <taxon>Mycetocola</taxon>
    </lineage>
</organism>
<dbReference type="Proteomes" id="UP000244962">
    <property type="component" value="Unassembled WGS sequence"/>
</dbReference>
<keyword evidence="1" id="KW-0812">Transmembrane</keyword>
<gene>
    <name evidence="2" type="ORF">DF223_08295</name>
</gene>
<reference evidence="3" key="1">
    <citation type="submission" date="2018-04" db="EMBL/GenBank/DDBJ databases">
        <authorList>
            <person name="Liu S."/>
            <person name="Wang Z."/>
            <person name="Li J."/>
        </authorList>
    </citation>
    <scope>NUCLEOTIDE SEQUENCE [LARGE SCALE GENOMIC DNA]</scope>
    <source>
        <strain evidence="3">622</strain>
    </source>
</reference>
<comment type="caution">
    <text evidence="2">The sequence shown here is derived from an EMBL/GenBank/DDBJ whole genome shotgun (WGS) entry which is preliminary data.</text>
</comment>
<feature type="transmembrane region" description="Helical" evidence="1">
    <location>
        <begin position="7"/>
        <end position="31"/>
    </location>
</feature>
<keyword evidence="1" id="KW-1133">Transmembrane helix</keyword>
<dbReference type="AlphaFoldDB" id="A0A2U1TDJ2"/>
<keyword evidence="3" id="KW-1185">Reference proteome</keyword>
<name>A0A2U1TDJ2_9MICO</name>
<dbReference type="EMBL" id="QEFB01000007">
    <property type="protein sequence ID" value="PWC06965.1"/>
    <property type="molecule type" value="Genomic_DNA"/>
</dbReference>
<evidence type="ECO:0000256" key="1">
    <source>
        <dbReference type="SAM" id="Phobius"/>
    </source>
</evidence>
<protein>
    <submittedName>
        <fullName evidence="2">Uncharacterized protein</fullName>
    </submittedName>
</protein>